<evidence type="ECO:0000313" key="4">
    <source>
        <dbReference type="Proteomes" id="UP000175744"/>
    </source>
</evidence>
<dbReference type="PATRIC" id="fig|1121290.3.peg.1550"/>
<dbReference type="Proteomes" id="UP000175744">
    <property type="component" value="Unassembled WGS sequence"/>
</dbReference>
<comment type="caution">
    <text evidence="3">The sequence shown here is derived from an EMBL/GenBank/DDBJ whole genome shotgun (WGS) entry which is preliminary data.</text>
</comment>
<dbReference type="InterPro" id="IPR001296">
    <property type="entry name" value="Glyco_trans_1"/>
</dbReference>
<organism evidence="3 4">
    <name type="scientific">Clostridium acetireducens DSM 10703</name>
    <dbReference type="NCBI Taxonomy" id="1121290"/>
    <lineage>
        <taxon>Bacteria</taxon>
        <taxon>Bacillati</taxon>
        <taxon>Bacillota</taxon>
        <taxon>Clostridia</taxon>
        <taxon>Eubacteriales</taxon>
        <taxon>Clostridiaceae</taxon>
        <taxon>Clostridium</taxon>
    </lineage>
</organism>
<name>A0A1E8EYN2_9CLOT</name>
<sequence length="368" mass="42410">MIYIKVLHIISGNDNGGGAVHVLNICRCPSFENKICCIGEGELYSKALAMGIITVKYSLKELIFNKLVEYVKKENIDILNFHGPKATFIHYFTKFRLKKPCVVTVHSDYRYDFLNNKIKHLFYTPISKISLNSFDYYACVSQYIKDLLESKEFYGDKIVVNNGIDIKNIKITKSRNEIRKEIGLSENNFTFVMVARMHPIKNHEKLLKTFKRLSNEFDNVKLLLVGDGELENQLKNQVNKTKLNDNVIFLGYRSNSLDYINASDVSLLISLNEGGAPPLVILESGIVKKPVICSKVGDMGRIISDKNGFLINPYSEDSLYEKMKLSYLMKNKLNLLGENLYNDVVKKFSLETFWNRYYCFYERILNTN</sequence>
<dbReference type="AlphaFoldDB" id="A0A1E8EYN2"/>
<reference evidence="3 4" key="1">
    <citation type="submission" date="2016-06" db="EMBL/GenBank/DDBJ databases">
        <title>Genome sequence of Clostridium acetireducens DSM 10703.</title>
        <authorList>
            <person name="Poehlein A."/>
            <person name="Fluechter S."/>
            <person name="Duerre P."/>
            <person name="Daniel R."/>
        </authorList>
    </citation>
    <scope>NUCLEOTIDE SEQUENCE [LARGE SCALE GENOMIC DNA]</scope>
    <source>
        <strain evidence="3 4">DSM 10703</strain>
    </source>
</reference>
<dbReference type="Pfam" id="PF13439">
    <property type="entry name" value="Glyco_transf_4"/>
    <property type="match status" value="1"/>
</dbReference>
<keyword evidence="3" id="KW-0808">Transferase</keyword>
<dbReference type="PANTHER" id="PTHR12526">
    <property type="entry name" value="GLYCOSYLTRANSFERASE"/>
    <property type="match status" value="1"/>
</dbReference>
<dbReference type="GO" id="GO:0016757">
    <property type="term" value="F:glycosyltransferase activity"/>
    <property type="evidence" value="ECO:0007669"/>
    <property type="project" value="UniProtKB-KW"/>
</dbReference>
<dbReference type="PANTHER" id="PTHR12526:SF627">
    <property type="entry name" value="D-RHAMNOSYLTRANSFERASE WBPZ"/>
    <property type="match status" value="1"/>
</dbReference>
<dbReference type="RefSeq" id="WP_070110540.1">
    <property type="nucleotide sequence ID" value="NZ_LZFO01000022.1"/>
</dbReference>
<feature type="domain" description="Glycosyltransferase subfamily 4-like N-terminal" evidence="2">
    <location>
        <begin position="65"/>
        <end position="166"/>
    </location>
</feature>
<accession>A0A1E8EYN2</accession>
<proteinExistence type="predicted"/>
<evidence type="ECO:0000313" key="3">
    <source>
        <dbReference type="EMBL" id="OFI05796.1"/>
    </source>
</evidence>
<dbReference type="SUPFAM" id="SSF53756">
    <property type="entry name" value="UDP-Glycosyltransferase/glycogen phosphorylase"/>
    <property type="match status" value="1"/>
</dbReference>
<dbReference type="EC" id="2.4.-.-" evidence="3"/>
<evidence type="ECO:0000259" key="1">
    <source>
        <dbReference type="Pfam" id="PF00534"/>
    </source>
</evidence>
<dbReference type="OrthoDB" id="3199616at2"/>
<dbReference type="STRING" id="1121290.CLAOCE_15630"/>
<keyword evidence="4" id="KW-1185">Reference proteome</keyword>
<evidence type="ECO:0000259" key="2">
    <source>
        <dbReference type="Pfam" id="PF13439"/>
    </source>
</evidence>
<gene>
    <name evidence="3" type="primary">epsF_2</name>
    <name evidence="3" type="ORF">CLOACE_15630</name>
</gene>
<keyword evidence="3" id="KW-0328">Glycosyltransferase</keyword>
<dbReference type="Pfam" id="PF00534">
    <property type="entry name" value="Glycos_transf_1"/>
    <property type="match status" value="1"/>
</dbReference>
<protein>
    <submittedName>
        <fullName evidence="3">Putative glycosyltransferase EpsF</fullName>
        <ecNumber evidence="3">2.4.-.-</ecNumber>
    </submittedName>
</protein>
<dbReference type="Gene3D" id="3.40.50.2000">
    <property type="entry name" value="Glycogen Phosphorylase B"/>
    <property type="match status" value="2"/>
</dbReference>
<feature type="domain" description="Glycosyl transferase family 1" evidence="1">
    <location>
        <begin position="175"/>
        <end position="340"/>
    </location>
</feature>
<dbReference type="InterPro" id="IPR028098">
    <property type="entry name" value="Glyco_trans_4-like_N"/>
</dbReference>
<dbReference type="EMBL" id="LZFO01000022">
    <property type="protein sequence ID" value="OFI05796.1"/>
    <property type="molecule type" value="Genomic_DNA"/>
</dbReference>